<accession>A0A5S9IJ97</accession>
<name>A0A5S9IJ97_UABAM</name>
<dbReference type="Proteomes" id="UP000326354">
    <property type="component" value="Chromosome"/>
</dbReference>
<gene>
    <name evidence="2" type="ORF">UABAM_01077</name>
</gene>
<dbReference type="AlphaFoldDB" id="A0A5S9IJ97"/>
<dbReference type="Pfam" id="PF09414">
    <property type="entry name" value="RNA_ligase"/>
    <property type="match status" value="1"/>
</dbReference>
<keyword evidence="3" id="KW-1185">Reference proteome</keyword>
<evidence type="ECO:0000313" key="2">
    <source>
        <dbReference type="EMBL" id="BBM82734.1"/>
    </source>
</evidence>
<organism evidence="2 3">
    <name type="scientific">Uabimicrobium amorphum</name>
    <dbReference type="NCBI Taxonomy" id="2596890"/>
    <lineage>
        <taxon>Bacteria</taxon>
        <taxon>Pseudomonadati</taxon>
        <taxon>Planctomycetota</taxon>
        <taxon>Candidatus Uabimicrobiia</taxon>
        <taxon>Candidatus Uabimicrobiales</taxon>
        <taxon>Candidatus Uabimicrobiaceae</taxon>
        <taxon>Candidatus Uabimicrobium</taxon>
    </lineage>
</organism>
<dbReference type="EMBL" id="AP019860">
    <property type="protein sequence ID" value="BBM82734.1"/>
    <property type="molecule type" value="Genomic_DNA"/>
</dbReference>
<evidence type="ECO:0000313" key="3">
    <source>
        <dbReference type="Proteomes" id="UP000326354"/>
    </source>
</evidence>
<dbReference type="InterPro" id="IPR021122">
    <property type="entry name" value="RNA_ligase_dom_REL/Rnl2"/>
</dbReference>
<reference evidence="2 3" key="1">
    <citation type="submission" date="2019-08" db="EMBL/GenBank/DDBJ databases">
        <title>Complete genome sequence of Candidatus Uab amorphum.</title>
        <authorList>
            <person name="Shiratori T."/>
            <person name="Suzuki S."/>
            <person name="Kakizawa Y."/>
            <person name="Ishida K."/>
        </authorList>
    </citation>
    <scope>NUCLEOTIDE SEQUENCE [LARGE SCALE GENOMIC DNA]</scope>
    <source>
        <strain evidence="2 3">SRT547</strain>
    </source>
</reference>
<feature type="domain" description="RNA ligase" evidence="1">
    <location>
        <begin position="26"/>
        <end position="204"/>
    </location>
</feature>
<evidence type="ECO:0000259" key="1">
    <source>
        <dbReference type="Pfam" id="PF09414"/>
    </source>
</evidence>
<dbReference type="SUPFAM" id="SSF56091">
    <property type="entry name" value="DNA ligase/mRNA capping enzyme, catalytic domain"/>
    <property type="match status" value="1"/>
</dbReference>
<proteinExistence type="predicted"/>
<dbReference type="Gene3D" id="3.30.1490.70">
    <property type="match status" value="1"/>
</dbReference>
<dbReference type="Gene3D" id="3.30.470.30">
    <property type="entry name" value="DNA ligase/mRNA capping enzyme"/>
    <property type="match status" value="1"/>
</dbReference>
<dbReference type="RefSeq" id="WP_173013146.1">
    <property type="nucleotide sequence ID" value="NZ_AP019860.1"/>
</dbReference>
<sequence length="318" mass="36917">MKFSPSEFPKIPQYKQQADWLHCVNNVVCMEKIDGTNTRIGISKDAQSADDIVIGGRTLLEHEEKFSQNFICDMIRKDKTLCKAMLFFAKEIDANVTFYGETCGGSIQACGFIYGKINFVLFAAVMDGIWCSYSRTMGGDKEYPTLMQISKRLDFTLAPVLYQGTPNVQEFTSLLDRRSQHSENRGFRRQDTDNTHEGIVIWSDPLLFNNYGEALVAKYKHPNRQEYIAPTEEQQTPQDFAKRVVLRERIRHAMEYLKEQGRWQEEFFANKENVIRRVIQDISREVDEYQQQLNLHGKKNVRKALSSEAEKQFSMMKT</sequence>
<protein>
    <recommendedName>
        <fullName evidence="1">RNA ligase domain-containing protein</fullName>
    </recommendedName>
</protein>
<dbReference type="KEGG" id="uam:UABAM_01077"/>